<dbReference type="OrthoDB" id="5372775at2"/>
<evidence type="ECO:0000259" key="1">
    <source>
        <dbReference type="Pfam" id="PF00669"/>
    </source>
</evidence>
<dbReference type="Proteomes" id="UP000217944">
    <property type="component" value="Unassembled WGS sequence"/>
</dbReference>
<dbReference type="InterPro" id="IPR001029">
    <property type="entry name" value="Flagellin_N"/>
</dbReference>
<keyword evidence="2" id="KW-0966">Cell projection</keyword>
<dbReference type="PANTHER" id="PTHR42792">
    <property type="entry name" value="FLAGELLIN"/>
    <property type="match status" value="1"/>
</dbReference>
<dbReference type="PANTHER" id="PTHR42792:SF2">
    <property type="entry name" value="FLAGELLIN"/>
    <property type="match status" value="1"/>
</dbReference>
<feature type="domain" description="Flagellin N-terminal" evidence="1">
    <location>
        <begin position="37"/>
        <end position="127"/>
    </location>
</feature>
<name>A0A292YFM1_9BACT</name>
<protein>
    <submittedName>
        <fullName evidence="2">Flagellin</fullName>
    </submittedName>
</protein>
<dbReference type="AlphaFoldDB" id="A0A292YFM1"/>
<dbReference type="GO" id="GO:0005198">
    <property type="term" value="F:structural molecule activity"/>
    <property type="evidence" value="ECO:0007669"/>
    <property type="project" value="InterPro"/>
</dbReference>
<keyword evidence="2" id="KW-0282">Flagellum</keyword>
<evidence type="ECO:0000313" key="3">
    <source>
        <dbReference type="Proteomes" id="UP000217944"/>
    </source>
</evidence>
<dbReference type="Pfam" id="PF00669">
    <property type="entry name" value="Flagellin_N"/>
    <property type="match status" value="1"/>
</dbReference>
<keyword evidence="3" id="KW-1185">Reference proteome</keyword>
<dbReference type="GO" id="GO:0009288">
    <property type="term" value="C:bacterial-type flagellum"/>
    <property type="evidence" value="ECO:0007669"/>
    <property type="project" value="InterPro"/>
</dbReference>
<dbReference type="Gene3D" id="1.20.1330.10">
    <property type="entry name" value="f41 fragment of flagellin, N-terminal domain"/>
    <property type="match status" value="1"/>
</dbReference>
<dbReference type="EMBL" id="BDME01000002">
    <property type="protein sequence ID" value="GAX87941.1"/>
    <property type="molecule type" value="Genomic_DNA"/>
</dbReference>
<dbReference type="RefSeq" id="WP_096259502.1">
    <property type="nucleotide sequence ID" value="NZ_BDME01000002.1"/>
</dbReference>
<dbReference type="InterPro" id="IPR001492">
    <property type="entry name" value="Flagellin"/>
</dbReference>
<organism evidence="2 3">
    <name type="scientific">Lebetimonas natsushimae</name>
    <dbReference type="NCBI Taxonomy" id="1936991"/>
    <lineage>
        <taxon>Bacteria</taxon>
        <taxon>Pseudomonadati</taxon>
        <taxon>Campylobacterota</taxon>
        <taxon>Epsilonproteobacteria</taxon>
        <taxon>Nautiliales</taxon>
        <taxon>Nautiliaceae</taxon>
        <taxon>Lebetimonas</taxon>
    </lineage>
</organism>
<evidence type="ECO:0000313" key="2">
    <source>
        <dbReference type="EMBL" id="GAX87941.1"/>
    </source>
</evidence>
<sequence>MKVQNLTQNHINNHLQKIQKDIDKIANPKTEELVNQFVNDVLQNDIDTNLQEINNYNDAIGFTQIANSALNSIRDNLHNIKTLQVASNNAALSNDNLNAINSQIQKYAENINKTLENTTYNNKNVFGNFQFNDININTSMPDFNIDNMDNFEKSLNEAFSNIGAAQNTLTNKVDTLSQNIVAKSAAKSQNEPDMAKKIIDMQNEKIKLNSSLLAHAHQTSLNIEYITSLLRD</sequence>
<dbReference type="SUPFAM" id="SSF64518">
    <property type="entry name" value="Phase 1 flagellin"/>
    <property type="match status" value="1"/>
</dbReference>
<gene>
    <name evidence="2" type="ORF">LNAT_P1238</name>
</gene>
<accession>A0A292YFM1</accession>
<comment type="caution">
    <text evidence="2">The sequence shown here is derived from an EMBL/GenBank/DDBJ whole genome shotgun (WGS) entry which is preliminary data.</text>
</comment>
<proteinExistence type="predicted"/>
<keyword evidence="2" id="KW-0969">Cilium</keyword>
<reference evidence="2 3" key="1">
    <citation type="journal article" date="2017" name="Syst. Appl. Microbiol.">
        <title>Lebetimonas natsushimae sp. nov., a novel strictly anaerobic, moderately thermophilic chemoautotroph isolated from a deep-sea hydrothermal vent polychaete nest in the Mid-Okinawa Trough.</title>
        <authorList>
            <person name="Nagata R."/>
            <person name="Takaki Y."/>
            <person name="Tame A."/>
            <person name="Nunoura T."/>
            <person name="Muto H."/>
            <person name="Mino S."/>
            <person name="Sawayama S."/>
            <person name="Takai K."/>
            <person name="Nakagawa S."/>
        </authorList>
    </citation>
    <scope>NUCLEOTIDE SEQUENCE [LARGE SCALE GENOMIC DNA]</scope>
    <source>
        <strain evidence="2 3">HS1857</strain>
    </source>
</reference>